<organism evidence="1 2">
    <name type="scientific">Pseudarthrobacter siccitolerans</name>
    <dbReference type="NCBI Taxonomy" id="861266"/>
    <lineage>
        <taxon>Bacteria</taxon>
        <taxon>Bacillati</taxon>
        <taxon>Actinomycetota</taxon>
        <taxon>Actinomycetes</taxon>
        <taxon>Micrococcales</taxon>
        <taxon>Micrococcaceae</taxon>
        <taxon>Pseudarthrobacter</taxon>
    </lineage>
</organism>
<evidence type="ECO:0000313" key="1">
    <source>
        <dbReference type="EMBL" id="CCQ44668.1"/>
    </source>
</evidence>
<dbReference type="OrthoDB" id="4467503at2"/>
<dbReference type="EMBL" id="CAQI01000028">
    <property type="protein sequence ID" value="CCQ44668.1"/>
    <property type="molecule type" value="Genomic_DNA"/>
</dbReference>
<proteinExistence type="predicted"/>
<protein>
    <submittedName>
        <fullName evidence="1">Uncharacterized protein</fullName>
    </submittedName>
</protein>
<accession>A0A024GY15</accession>
<evidence type="ECO:0000313" key="2">
    <source>
        <dbReference type="Proteomes" id="UP000035722"/>
    </source>
</evidence>
<name>A0A024GY15_9MICC</name>
<comment type="caution">
    <text evidence="1">The sequence shown here is derived from an EMBL/GenBank/DDBJ whole genome shotgun (WGS) entry which is preliminary data.</text>
</comment>
<reference evidence="2" key="1">
    <citation type="journal article" date="2014" name="Genome Announc.">
        <title>Genome Sequence of Arthrobacter siccitolerans 4J27, a Xeroprotectant-Producing Desiccation-Tolerant Microorganism.</title>
        <authorList>
            <person name="Manzanera M."/>
            <person name="Santa-Cruz-Calvo L."/>
            <person name="Vilchez J.I."/>
            <person name="Garcia-Fontana C."/>
            <person name="Silva-Castro G.A."/>
            <person name="Calvo C."/>
            <person name="Gonzalez-Lopez J."/>
        </authorList>
    </citation>
    <scope>NUCLEOTIDE SEQUENCE [LARGE SCALE GENOMIC DNA]</scope>
    <source>
        <strain evidence="2">4J27</strain>
    </source>
</reference>
<sequence length="80" mass="7772">MLKSAGVASAVEAAAEATLSNVGAVTAHDGQVVPVEISTGTTDRAVARVTLLHAAGLGLQAKHGTLTKAAQAAGLQVRGG</sequence>
<dbReference type="STRING" id="861266.ARTSIC4J27_595"/>
<gene>
    <name evidence="1" type="ORF">ARTSIC4J27_595</name>
</gene>
<dbReference type="AlphaFoldDB" id="A0A024GY15"/>
<keyword evidence="2" id="KW-1185">Reference proteome</keyword>
<dbReference type="RefSeq" id="WP_152683760.1">
    <property type="nucleotide sequence ID" value="NZ_CAQI01000028.1"/>
</dbReference>
<dbReference type="Proteomes" id="UP000035722">
    <property type="component" value="Unassembled WGS sequence"/>
</dbReference>